<dbReference type="PANTHER" id="PTHR10292:SF34">
    <property type="entry name" value="CLATHRIN HEAVY CHAIN 1-RELATED"/>
    <property type="match status" value="1"/>
</dbReference>
<organism evidence="1 2">
    <name type="scientific">Tanacetum coccineum</name>
    <dbReference type="NCBI Taxonomy" id="301880"/>
    <lineage>
        <taxon>Eukaryota</taxon>
        <taxon>Viridiplantae</taxon>
        <taxon>Streptophyta</taxon>
        <taxon>Embryophyta</taxon>
        <taxon>Tracheophyta</taxon>
        <taxon>Spermatophyta</taxon>
        <taxon>Magnoliopsida</taxon>
        <taxon>eudicotyledons</taxon>
        <taxon>Gunneridae</taxon>
        <taxon>Pentapetalae</taxon>
        <taxon>asterids</taxon>
        <taxon>campanulids</taxon>
        <taxon>Asterales</taxon>
        <taxon>Asteraceae</taxon>
        <taxon>Asteroideae</taxon>
        <taxon>Anthemideae</taxon>
        <taxon>Anthemidinae</taxon>
        <taxon>Tanacetum</taxon>
    </lineage>
</organism>
<dbReference type="SUPFAM" id="SSF48371">
    <property type="entry name" value="ARM repeat"/>
    <property type="match status" value="1"/>
</dbReference>
<dbReference type="EMBL" id="BQNB010013858">
    <property type="protein sequence ID" value="GJT21067.1"/>
    <property type="molecule type" value="Genomic_DNA"/>
</dbReference>
<dbReference type="Gene3D" id="1.25.40.10">
    <property type="entry name" value="Tetratricopeptide repeat domain"/>
    <property type="match status" value="1"/>
</dbReference>
<dbReference type="InterPro" id="IPR016024">
    <property type="entry name" value="ARM-type_fold"/>
</dbReference>
<keyword evidence="2" id="KW-1185">Reference proteome</keyword>
<comment type="caution">
    <text evidence="1">The sequence shown here is derived from an EMBL/GenBank/DDBJ whole genome shotgun (WGS) entry which is preliminary data.</text>
</comment>
<dbReference type="InterPro" id="IPR011990">
    <property type="entry name" value="TPR-like_helical_dom_sf"/>
</dbReference>
<sequence length="88" mass="9790">MAAQAGHLHLVKPYMVTAKLAATLVRLQQFQGDVDVAHKANSAKTWKEVCFACVDVEEFGLAVRTLLCRLLIWKRSVNTTRTEDASMS</sequence>
<proteinExistence type="predicted"/>
<reference evidence="1" key="1">
    <citation type="journal article" date="2022" name="Int. J. Mol. Sci.">
        <title>Draft Genome of Tanacetum Coccineum: Genomic Comparison of Closely Related Tanacetum-Family Plants.</title>
        <authorList>
            <person name="Yamashiro T."/>
            <person name="Shiraishi A."/>
            <person name="Nakayama K."/>
            <person name="Satake H."/>
        </authorList>
    </citation>
    <scope>NUCLEOTIDE SEQUENCE</scope>
</reference>
<evidence type="ECO:0000313" key="1">
    <source>
        <dbReference type="EMBL" id="GJT21067.1"/>
    </source>
</evidence>
<evidence type="ECO:0000313" key="2">
    <source>
        <dbReference type="Proteomes" id="UP001151760"/>
    </source>
</evidence>
<name>A0ABQ5C3V7_9ASTR</name>
<reference evidence="1" key="2">
    <citation type="submission" date="2022-01" db="EMBL/GenBank/DDBJ databases">
        <authorList>
            <person name="Yamashiro T."/>
            <person name="Shiraishi A."/>
            <person name="Satake H."/>
            <person name="Nakayama K."/>
        </authorList>
    </citation>
    <scope>NUCLEOTIDE SEQUENCE</scope>
</reference>
<protein>
    <submittedName>
        <fullName evidence="1">Clathrin heavy chain 1</fullName>
    </submittedName>
</protein>
<gene>
    <name evidence="1" type="ORF">Tco_0891004</name>
</gene>
<dbReference type="PANTHER" id="PTHR10292">
    <property type="entry name" value="CLATHRIN HEAVY CHAIN RELATED"/>
    <property type="match status" value="1"/>
</dbReference>
<accession>A0ABQ5C3V7</accession>
<dbReference type="Proteomes" id="UP001151760">
    <property type="component" value="Unassembled WGS sequence"/>
</dbReference>